<evidence type="ECO:0000313" key="2">
    <source>
        <dbReference type="Proteomes" id="UP000600588"/>
    </source>
</evidence>
<evidence type="ECO:0000313" key="1">
    <source>
        <dbReference type="EMBL" id="MBD0833726.1"/>
    </source>
</evidence>
<name>A0A8J6Q3I8_9FLAO</name>
<protein>
    <recommendedName>
        <fullName evidence="3">Thioredoxin domain-containing protein</fullName>
    </recommendedName>
</protein>
<sequence length="212" mass="25081">MKKTLILFLILSILFSLYLLIQKGRLTLGYNDLRIVVNKQQDSLNKALMQSDYFNSLAMKNYQLGNLKIKKLDLYKFNDTGLKIKTKLPEGDKKKFIIRYSDIGCNTCVNLIFKRPERIKRIQEKFDIIVLVDFNRYEDFVLWKRASEIGNNVFWVKKGELPFDSLFEPSSYSFILDEKLEVHSFFVPNNVFPDEVHNYLNILLNNNDKFQE</sequence>
<dbReference type="EMBL" id="JACVXB010000014">
    <property type="protein sequence ID" value="MBD0833726.1"/>
    <property type="molecule type" value="Genomic_DNA"/>
</dbReference>
<gene>
    <name evidence="1" type="ORF">ICJ83_16455</name>
</gene>
<dbReference type="Proteomes" id="UP000600588">
    <property type="component" value="Unassembled WGS sequence"/>
</dbReference>
<reference evidence="1 2" key="1">
    <citation type="submission" date="2020-09" db="EMBL/GenBank/DDBJ databases">
        <title>TT11 complete genome.</title>
        <authorList>
            <person name="Wu Z."/>
        </authorList>
    </citation>
    <scope>NUCLEOTIDE SEQUENCE [LARGE SCALE GENOMIC DNA]</scope>
    <source>
        <strain evidence="1 2">TT11</strain>
    </source>
</reference>
<keyword evidence="2" id="KW-1185">Reference proteome</keyword>
<evidence type="ECO:0008006" key="3">
    <source>
        <dbReference type="Google" id="ProtNLM"/>
    </source>
</evidence>
<organism evidence="1 2">
    <name type="scientific">Aestuariibaculum sediminum</name>
    <dbReference type="NCBI Taxonomy" id="2770637"/>
    <lineage>
        <taxon>Bacteria</taxon>
        <taxon>Pseudomonadati</taxon>
        <taxon>Bacteroidota</taxon>
        <taxon>Flavobacteriia</taxon>
        <taxon>Flavobacteriales</taxon>
        <taxon>Flavobacteriaceae</taxon>
    </lineage>
</organism>
<accession>A0A8J6Q3I8</accession>
<dbReference type="RefSeq" id="WP_188231506.1">
    <property type="nucleotide sequence ID" value="NZ_JACVXB010000014.1"/>
</dbReference>
<proteinExistence type="predicted"/>
<comment type="caution">
    <text evidence="1">The sequence shown here is derived from an EMBL/GenBank/DDBJ whole genome shotgun (WGS) entry which is preliminary data.</text>
</comment>
<dbReference type="AlphaFoldDB" id="A0A8J6Q3I8"/>